<comment type="subunit">
    <text evidence="10">Heterooctamer of four alpha and four beta chains arranged as a tetramer of alpha/beta heterodimers.</text>
</comment>
<dbReference type="InterPro" id="IPR016067">
    <property type="entry name" value="S-AdoMet_deCO2ase_core"/>
</dbReference>
<dbReference type="GO" id="GO:0008295">
    <property type="term" value="P:spermidine biosynthetic process"/>
    <property type="evidence" value="ECO:0007669"/>
    <property type="project" value="UniProtKB-UniRule"/>
</dbReference>
<dbReference type="NCBIfam" id="TIGR03331">
    <property type="entry name" value="SAM_DCase_Eco"/>
    <property type="match status" value="1"/>
</dbReference>
<dbReference type="PANTHER" id="PTHR33866">
    <property type="entry name" value="S-ADENOSYLMETHIONINE DECARBOXYLASE PROENZYME"/>
    <property type="match status" value="1"/>
</dbReference>
<keyword evidence="3 10" id="KW-0068">Autocatalytic cleavage</keyword>
<dbReference type="EMBL" id="MKIE01000004">
    <property type="protein sequence ID" value="OHW62273.1"/>
    <property type="molecule type" value="Genomic_DNA"/>
</dbReference>
<evidence type="ECO:0000256" key="3">
    <source>
        <dbReference type="ARBA" id="ARBA00022813"/>
    </source>
</evidence>
<dbReference type="GO" id="GO:0005829">
    <property type="term" value="C:cytosol"/>
    <property type="evidence" value="ECO:0007669"/>
    <property type="project" value="TreeGrafter"/>
</dbReference>
<name>A0A1S1V6N7_9FIRM</name>
<sequence>MKEKLQLHEFNNLTKSLSFNMYDICYTKTEADRKAYLEYIDEQYNADRLTSILKVVTEIIGANILNIAKQDYDPQGASVTILVCEGPLDKNSKDMAIGQSQTPGPVPNIALGHLDKSHITVHTYPEYHPFEGISTFRADIDVSTCGEISPLKALNYLVHCFDTDIMTIDYRVRGFTRDIGGRKLFIDHKIDSIQNYIPKKVKDLFNMIDVNVYQSNIFHTKCKLKNFDLDDYLFGYTKKDLHPGDAQMITKKIRREMDEIFYGTNVEEAIVEDEDGSY</sequence>
<feature type="active site" description="Schiff-base intermediate with substrate; via pyruvic acid" evidence="10">
    <location>
        <position position="117"/>
    </location>
</feature>
<feature type="active site" description="Proton donor; for catalytic activity" evidence="10">
    <location>
        <position position="145"/>
    </location>
</feature>
<comment type="PTM">
    <text evidence="10">Is synthesized initially as an inactive proenzyme. Formation of the active enzyme involves a self-maturation process in which the active site pyruvoyl group is generated from an internal serine residue via an autocatalytic post-translational modification. Two non-identical subunits are generated from the proenzyme in this reaction, and the pyruvate is formed at the N-terminus of the alpha chain, which is derived from the carboxyl end of the proenzyme. The post-translation cleavage follows an unusual pathway, termed non-hydrolytic serinolysis, in which the side chain hydroxyl group of the serine supplies its oxygen atom to form the C-terminus of the beta chain, while the remainder of the serine residue undergoes an oxidative deamination to produce ammonia and the pyruvoyl group blocking the N-terminus of the alpha chain.</text>
</comment>
<evidence type="ECO:0000256" key="10">
    <source>
        <dbReference type="HAMAP-Rule" id="MF_00465"/>
    </source>
</evidence>
<dbReference type="SUPFAM" id="SSF56276">
    <property type="entry name" value="S-adenosylmethionine decarboxylase"/>
    <property type="match status" value="1"/>
</dbReference>
<keyword evidence="7 10" id="KW-0456">Lyase</keyword>
<gene>
    <name evidence="10 11" type="primary">speD</name>
    <name evidence="11" type="ORF">EUAN_13430</name>
</gene>
<keyword evidence="1 10" id="KW-0949">S-adenosyl-L-methionine</keyword>
<dbReference type="AlphaFoldDB" id="A0A1S1V6N7"/>
<dbReference type="Gene3D" id="3.60.90.10">
    <property type="entry name" value="S-adenosylmethionine decarboxylase"/>
    <property type="match status" value="1"/>
</dbReference>
<dbReference type="UniPathway" id="UPA00331">
    <property type="reaction ID" value="UER00451"/>
</dbReference>
<reference evidence="11 12" key="1">
    <citation type="submission" date="2016-09" db="EMBL/GenBank/DDBJ databases">
        <title>Genome sequence of Eubacterium angustum.</title>
        <authorList>
            <person name="Poehlein A."/>
            <person name="Daniel R."/>
        </authorList>
    </citation>
    <scope>NUCLEOTIDE SEQUENCE [LARGE SCALE GENOMIC DNA]</scope>
    <source>
        <strain evidence="11 12">DSM 1989</strain>
    </source>
</reference>
<dbReference type="OrthoDB" id="5290709at2"/>
<dbReference type="InterPro" id="IPR003826">
    <property type="entry name" value="AdoMetDC_fam_prok"/>
</dbReference>
<evidence type="ECO:0000256" key="6">
    <source>
        <dbReference type="ARBA" id="ARBA00023145"/>
    </source>
</evidence>
<evidence type="ECO:0000313" key="11">
    <source>
        <dbReference type="EMBL" id="OHW62273.1"/>
    </source>
</evidence>
<dbReference type="GO" id="GO:0004014">
    <property type="term" value="F:adenosylmethionine decarboxylase activity"/>
    <property type="evidence" value="ECO:0007669"/>
    <property type="project" value="UniProtKB-UniRule"/>
</dbReference>
<dbReference type="PANTHER" id="PTHR33866:SF1">
    <property type="entry name" value="S-ADENOSYLMETHIONINE DECARBOXYLASE PROENZYME"/>
    <property type="match status" value="1"/>
</dbReference>
<dbReference type="Proteomes" id="UP000180254">
    <property type="component" value="Unassembled WGS sequence"/>
</dbReference>
<organism evidence="11 12">
    <name type="scientific">Andreesenia angusta</name>
    <dbReference type="NCBI Taxonomy" id="39480"/>
    <lineage>
        <taxon>Bacteria</taxon>
        <taxon>Bacillati</taxon>
        <taxon>Bacillota</taxon>
        <taxon>Tissierellia</taxon>
        <taxon>Tissierellales</taxon>
        <taxon>Gottschalkiaceae</taxon>
        <taxon>Andreesenia</taxon>
    </lineage>
</organism>
<comment type="cofactor">
    <cofactor evidence="10">
        <name>pyruvate</name>
        <dbReference type="ChEBI" id="CHEBI:15361"/>
    </cofactor>
    <text evidence="10">Binds 1 pyruvoyl group covalently per subunit.</text>
</comment>
<evidence type="ECO:0000256" key="2">
    <source>
        <dbReference type="ARBA" id="ARBA00022793"/>
    </source>
</evidence>
<feature type="modified residue" description="Pyruvic acid (Ser); by autocatalysis" evidence="10">
    <location>
        <position position="117"/>
    </location>
</feature>
<proteinExistence type="inferred from homology"/>
<comment type="catalytic activity">
    <reaction evidence="10">
        <text>S-adenosyl-L-methionine + H(+) = S-adenosyl 3-(methylsulfanyl)propylamine + CO2</text>
        <dbReference type="Rhea" id="RHEA:15981"/>
        <dbReference type="ChEBI" id="CHEBI:15378"/>
        <dbReference type="ChEBI" id="CHEBI:16526"/>
        <dbReference type="ChEBI" id="CHEBI:57443"/>
        <dbReference type="ChEBI" id="CHEBI:59789"/>
        <dbReference type="EC" id="4.1.1.50"/>
    </reaction>
</comment>
<evidence type="ECO:0000256" key="5">
    <source>
        <dbReference type="ARBA" id="ARBA00023115"/>
    </source>
</evidence>
<evidence type="ECO:0000256" key="9">
    <source>
        <dbReference type="ARBA" id="ARBA00023317"/>
    </source>
</evidence>
<keyword evidence="5 10" id="KW-0620">Polyamine biosynthesis</keyword>
<evidence type="ECO:0000256" key="1">
    <source>
        <dbReference type="ARBA" id="ARBA00022691"/>
    </source>
</evidence>
<dbReference type="HAMAP" id="MF_00465">
    <property type="entry name" value="AdoMetDC_2"/>
    <property type="match status" value="1"/>
</dbReference>
<dbReference type="STRING" id="39480.EUAN_13430"/>
<feature type="active site" description="Proton acceptor; for processing activity" evidence="10">
    <location>
        <position position="122"/>
    </location>
</feature>
<keyword evidence="12" id="KW-1185">Reference proteome</keyword>
<protein>
    <recommendedName>
        <fullName evidence="10">S-adenosylmethionine decarboxylase proenzyme</fullName>
        <shortName evidence="10">AdoMetDC</shortName>
        <shortName evidence="10">SAMDC</shortName>
        <ecNumber evidence="10">4.1.1.50</ecNumber>
    </recommendedName>
    <component>
        <recommendedName>
            <fullName evidence="10">S-adenosylmethionine decarboxylase beta chain</fullName>
        </recommendedName>
    </component>
    <component>
        <recommendedName>
            <fullName evidence="10">S-adenosylmethionine decarboxylase alpha chain</fullName>
        </recommendedName>
    </component>
</protein>
<keyword evidence="8 10" id="KW-0704">Schiff base</keyword>
<evidence type="ECO:0000313" key="12">
    <source>
        <dbReference type="Proteomes" id="UP000180254"/>
    </source>
</evidence>
<dbReference type="PIRSF" id="PIRSF001356">
    <property type="entry name" value="SAM_decarboxylas"/>
    <property type="match status" value="1"/>
</dbReference>
<comment type="caution">
    <text evidence="11">The sequence shown here is derived from an EMBL/GenBank/DDBJ whole genome shotgun (WGS) entry which is preliminary data.</text>
</comment>
<feature type="site" description="Cleavage (non-hydrolytic); by autolysis" evidence="10">
    <location>
        <begin position="116"/>
        <end position="117"/>
    </location>
</feature>
<evidence type="ECO:0000256" key="8">
    <source>
        <dbReference type="ARBA" id="ARBA00023270"/>
    </source>
</evidence>
<keyword evidence="9 10" id="KW-0670">Pyruvate</keyword>
<accession>A0A1S1V6N7</accession>
<dbReference type="Pfam" id="PF02675">
    <property type="entry name" value="AdoMet_dc"/>
    <property type="match status" value="1"/>
</dbReference>
<evidence type="ECO:0000256" key="4">
    <source>
        <dbReference type="ARBA" id="ARBA00023066"/>
    </source>
</evidence>
<feature type="chain" id="PRO_5023221604" description="S-adenosylmethionine decarboxylase alpha chain" evidence="10">
    <location>
        <begin position="117"/>
        <end position="278"/>
    </location>
</feature>
<dbReference type="RefSeq" id="WP_097678059.1">
    <property type="nucleotide sequence ID" value="NZ_MKIE01000004.1"/>
</dbReference>
<comment type="similarity">
    <text evidence="10">Belongs to the prokaryotic AdoMetDC family. Type 2 subfamily.</text>
</comment>
<evidence type="ECO:0000256" key="7">
    <source>
        <dbReference type="ARBA" id="ARBA00023239"/>
    </source>
</evidence>
<feature type="chain" id="PRO_5023221602" description="S-adenosylmethionine decarboxylase beta chain" evidence="10">
    <location>
        <begin position="1"/>
        <end position="116"/>
    </location>
</feature>
<dbReference type="EC" id="4.1.1.50" evidence="10"/>
<comment type="function">
    <text evidence="10">Catalyzes the decarboxylation of S-adenosylmethionine to S-adenosylmethioninamine (dcAdoMet), the propylamine donor required for the synthesis of the polyamines spermine and spermidine from the diamine putrescine.</text>
</comment>
<keyword evidence="2 10" id="KW-0210">Decarboxylase</keyword>
<comment type="pathway">
    <text evidence="10">Amine and polyamine biosynthesis; S-adenosylmethioninamine biosynthesis; S-adenosylmethioninamine from S-adenosyl-L-methionine: step 1/1.</text>
</comment>
<keyword evidence="4 10" id="KW-0745">Spermidine biosynthesis</keyword>
<keyword evidence="6 10" id="KW-0865">Zymogen</keyword>
<dbReference type="InterPro" id="IPR009165">
    <property type="entry name" value="S-AdoMet_deCO2ase_bac"/>
</dbReference>